<comment type="caution">
    <text evidence="6">The sequence shown here is derived from an EMBL/GenBank/DDBJ whole genome shotgun (WGS) entry which is preliminary data.</text>
</comment>
<evidence type="ECO:0000256" key="1">
    <source>
        <dbReference type="ARBA" id="ARBA00023015"/>
    </source>
</evidence>
<dbReference type="PANTHER" id="PTHR30154:SF34">
    <property type="entry name" value="TRANSCRIPTIONAL REGULATOR AZLB"/>
    <property type="match status" value="1"/>
</dbReference>
<keyword evidence="3" id="KW-0804">Transcription</keyword>
<dbReference type="InterPro" id="IPR019888">
    <property type="entry name" value="Tscrpt_reg_AsnC-like"/>
</dbReference>
<dbReference type="SMART" id="SM00344">
    <property type="entry name" value="HTH_ASNC"/>
    <property type="match status" value="1"/>
</dbReference>
<keyword evidence="1" id="KW-0805">Transcription regulation</keyword>
<dbReference type="PANTHER" id="PTHR30154">
    <property type="entry name" value="LEUCINE-RESPONSIVE REGULATORY PROTEIN"/>
    <property type="match status" value="1"/>
</dbReference>
<dbReference type="Gene3D" id="3.30.70.920">
    <property type="match status" value="1"/>
</dbReference>
<dbReference type="SUPFAM" id="SSF54909">
    <property type="entry name" value="Dimeric alpha+beta barrel"/>
    <property type="match status" value="1"/>
</dbReference>
<evidence type="ECO:0000256" key="2">
    <source>
        <dbReference type="ARBA" id="ARBA00023125"/>
    </source>
</evidence>
<dbReference type="InterPro" id="IPR000485">
    <property type="entry name" value="AsnC-type_HTH_dom"/>
</dbReference>
<evidence type="ECO:0000313" key="7">
    <source>
        <dbReference type="Proteomes" id="UP001597417"/>
    </source>
</evidence>
<keyword evidence="7" id="KW-1185">Reference proteome</keyword>
<sequence length="342" mass="37494">MTGEGNLDEVDLDLIAALQHAPRAPFDLLARTLGSSARTVARRYGRLVEDGLMSVICELDWSLLAEGVPVNVWIRTEPGQAQAVAEALVDRSDTTYVAICSGRGDVYAVLHGMTRDATTRALVVELPGISGVRGLRTEWVLRRLTSSAAWRLKRLSRAQEESLVTQTNVVDETGTHQFGALERKIAALLREDARLPYADIARSLDITESRARRTATDMFSTGLLRPRVEVEPRELGFQIEAVLSISCHPNATSRLGAALASHPATRFLGITGSSAMLTYDGVFHSEGELADFLTGGFDRDNDITAVECSLQLEILKRYWTARSPRGPSGGRSERVQDRRHSP</sequence>
<keyword evidence="2" id="KW-0238">DNA-binding</keyword>
<feature type="region of interest" description="Disordered" evidence="4">
    <location>
        <begin position="323"/>
        <end position="342"/>
    </location>
</feature>
<protein>
    <submittedName>
        <fullName evidence="6">Lrp/AsnC family transcriptional regulator</fullName>
    </submittedName>
</protein>
<evidence type="ECO:0000256" key="3">
    <source>
        <dbReference type="ARBA" id="ARBA00023163"/>
    </source>
</evidence>
<feature type="compositionally biased region" description="Basic and acidic residues" evidence="4">
    <location>
        <begin position="331"/>
        <end position="342"/>
    </location>
</feature>
<feature type="domain" description="HTH asnC-type" evidence="5">
    <location>
        <begin position="7"/>
        <end position="47"/>
    </location>
</feature>
<dbReference type="Pfam" id="PF13404">
    <property type="entry name" value="HTH_AsnC-type"/>
    <property type="match status" value="1"/>
</dbReference>
<evidence type="ECO:0000259" key="5">
    <source>
        <dbReference type="Pfam" id="PF13404"/>
    </source>
</evidence>
<dbReference type="InterPro" id="IPR036390">
    <property type="entry name" value="WH_DNA-bd_sf"/>
</dbReference>
<accession>A0ABW5FZS8</accession>
<evidence type="ECO:0000313" key="6">
    <source>
        <dbReference type="EMBL" id="MFD2420283.1"/>
    </source>
</evidence>
<name>A0ABW5FZS8_9PSEU</name>
<dbReference type="Proteomes" id="UP001597417">
    <property type="component" value="Unassembled WGS sequence"/>
</dbReference>
<organism evidence="6 7">
    <name type="scientific">Amycolatopsis pigmentata</name>
    <dbReference type="NCBI Taxonomy" id="450801"/>
    <lineage>
        <taxon>Bacteria</taxon>
        <taxon>Bacillati</taxon>
        <taxon>Actinomycetota</taxon>
        <taxon>Actinomycetes</taxon>
        <taxon>Pseudonocardiales</taxon>
        <taxon>Pseudonocardiaceae</taxon>
        <taxon>Amycolatopsis</taxon>
    </lineage>
</organism>
<dbReference type="SUPFAM" id="SSF46785">
    <property type="entry name" value="Winged helix' DNA-binding domain"/>
    <property type="match status" value="1"/>
</dbReference>
<dbReference type="InterPro" id="IPR011008">
    <property type="entry name" value="Dimeric_a/b-barrel"/>
</dbReference>
<dbReference type="RefSeq" id="WP_378268307.1">
    <property type="nucleotide sequence ID" value="NZ_JBHUKR010000017.1"/>
</dbReference>
<gene>
    <name evidence="6" type="ORF">ACFSXZ_28520</name>
</gene>
<dbReference type="EMBL" id="JBHUKR010000017">
    <property type="protein sequence ID" value="MFD2420283.1"/>
    <property type="molecule type" value="Genomic_DNA"/>
</dbReference>
<dbReference type="InterPro" id="IPR036388">
    <property type="entry name" value="WH-like_DNA-bd_sf"/>
</dbReference>
<dbReference type="Gene3D" id="1.10.10.10">
    <property type="entry name" value="Winged helix-like DNA-binding domain superfamily/Winged helix DNA-binding domain"/>
    <property type="match status" value="2"/>
</dbReference>
<reference evidence="7" key="1">
    <citation type="journal article" date="2019" name="Int. J. Syst. Evol. Microbiol.">
        <title>The Global Catalogue of Microorganisms (GCM) 10K type strain sequencing project: providing services to taxonomists for standard genome sequencing and annotation.</title>
        <authorList>
            <consortium name="The Broad Institute Genomics Platform"/>
            <consortium name="The Broad Institute Genome Sequencing Center for Infectious Disease"/>
            <person name="Wu L."/>
            <person name="Ma J."/>
        </authorList>
    </citation>
    <scope>NUCLEOTIDE SEQUENCE [LARGE SCALE GENOMIC DNA]</scope>
    <source>
        <strain evidence="7">CGMCC 4.7645</strain>
    </source>
</reference>
<evidence type="ECO:0000256" key="4">
    <source>
        <dbReference type="SAM" id="MobiDB-lite"/>
    </source>
</evidence>
<proteinExistence type="predicted"/>